<evidence type="ECO:0000259" key="2">
    <source>
        <dbReference type="Pfam" id="PF17289"/>
    </source>
</evidence>
<protein>
    <recommendedName>
        <fullName evidence="2">Terminase large subunit gp17-like C-terminal domain-containing protein</fullName>
    </recommendedName>
</protein>
<accession>A0A0F8EZ57</accession>
<evidence type="ECO:0000256" key="1">
    <source>
        <dbReference type="ARBA" id="ARBA00022612"/>
    </source>
</evidence>
<dbReference type="NCBIfam" id="TIGR01630">
    <property type="entry name" value="psiM2_ORF9"/>
    <property type="match status" value="1"/>
</dbReference>
<dbReference type="InterPro" id="IPR035421">
    <property type="entry name" value="Terminase_6C"/>
</dbReference>
<gene>
    <name evidence="3" type="ORF">DU52_15835</name>
</gene>
<dbReference type="Pfam" id="PF17289">
    <property type="entry name" value="Terminase_6C"/>
    <property type="match status" value="1"/>
</dbReference>
<evidence type="ECO:0000313" key="3">
    <source>
        <dbReference type="EMBL" id="KKG35394.1"/>
    </source>
</evidence>
<organism evidence="3 4">
    <name type="scientific">Methanosarcina mazei</name>
    <name type="common">Methanosarcina frisia</name>
    <dbReference type="NCBI Taxonomy" id="2209"/>
    <lineage>
        <taxon>Archaea</taxon>
        <taxon>Methanobacteriati</taxon>
        <taxon>Methanobacteriota</taxon>
        <taxon>Stenosarchaea group</taxon>
        <taxon>Methanomicrobia</taxon>
        <taxon>Methanosarcinales</taxon>
        <taxon>Methanosarcinaceae</taxon>
        <taxon>Methanosarcina</taxon>
    </lineage>
</organism>
<sequence length="466" mass="52607">MKEIRPQPGPQELFLSSPADIVIYGGSAGGGKTYALLLETLRHIYLKGFGAIIFRRTFPQIRNEGGLWDTSEDIYPLAGGTPRESDLTWTFKAGTQIKFAHMEHEKNKHDYQGSQIPLICFDELTHFSEGQFFYLLSRNRSTCGIKPYVRATCNPDPDSWVSSFISWWIDQETGYAIPERSGIIRYFVRHGDSIYWDNSPGELWQQVAGLIPEADYNPTSFTFISAKLEDNPALTSKDPGYRGRLLSLPLVDRERLLGGNWKIRASAGNVFKPEWFKIIDPTDIKCNPPDLKKVRWWDAAATSVEESNNPDWCSGVLMGTHAGNFYILDVQHFRATAAEVYKRMEETATIDGKSVTVGMEQEGGSAAKREIEILKRTLFSGFAFKGETSSGSKVIRSKLFSAACENGLVYLVRGYWNHEFINELVNFPSKDYHDDQVDSASAAYNFLAEKSKGDFDISKMIRTKTR</sequence>
<feature type="domain" description="Terminase large subunit gp17-like C-terminal" evidence="2">
    <location>
        <begin position="296"/>
        <end position="445"/>
    </location>
</feature>
<reference evidence="3 4" key="1">
    <citation type="journal article" date="2015" name="ISME J.">
        <title>Genomic and phenotypic differentiation among Methanosarcina mazei populations from Columbia River sediment.</title>
        <authorList>
            <person name="Youngblut N.D."/>
            <person name="Wirth J.S."/>
            <person name="Henriksen J.R."/>
            <person name="Smith M."/>
            <person name="Simon H."/>
            <person name="Metcalf W.W."/>
            <person name="Whitaker R.J."/>
        </authorList>
    </citation>
    <scope>NUCLEOTIDE SEQUENCE [LARGE SCALE GENOMIC DNA]</scope>
    <source>
        <strain evidence="3 4">3.F.A.1A.1</strain>
    </source>
</reference>
<name>A0A0F8EZ57_METMZ</name>
<dbReference type="RefSeq" id="WP_048044084.1">
    <property type="nucleotide sequence ID" value="NZ_JJPA01000071.1"/>
</dbReference>
<evidence type="ECO:0000313" key="4">
    <source>
        <dbReference type="Proteomes" id="UP000034399"/>
    </source>
</evidence>
<proteinExistence type="predicted"/>
<dbReference type="InterPro" id="IPR006517">
    <property type="entry name" value="Phage_terminase_lsu-like_C"/>
</dbReference>
<keyword evidence="1" id="KW-1188">Viral release from host cell</keyword>
<dbReference type="EMBL" id="JJPA01000071">
    <property type="protein sequence ID" value="KKG35394.1"/>
    <property type="molecule type" value="Genomic_DNA"/>
</dbReference>
<dbReference type="Pfam" id="PF03237">
    <property type="entry name" value="Terminase_6N"/>
    <property type="match status" value="1"/>
</dbReference>
<dbReference type="Gene3D" id="3.40.50.300">
    <property type="entry name" value="P-loop containing nucleotide triphosphate hydrolases"/>
    <property type="match status" value="1"/>
</dbReference>
<comment type="caution">
    <text evidence="3">The sequence shown here is derived from an EMBL/GenBank/DDBJ whole genome shotgun (WGS) entry which is preliminary data.</text>
</comment>
<dbReference type="AlphaFoldDB" id="A0A0F8EZ57"/>
<dbReference type="PATRIC" id="fig|2209.61.peg.3407"/>
<dbReference type="Proteomes" id="UP000034399">
    <property type="component" value="Unassembled WGS sequence"/>
</dbReference>
<dbReference type="InterPro" id="IPR027417">
    <property type="entry name" value="P-loop_NTPase"/>
</dbReference>